<evidence type="ECO:0000256" key="2">
    <source>
        <dbReference type="ARBA" id="ARBA00022729"/>
    </source>
</evidence>
<keyword evidence="3 4" id="KW-0378">Hydrolase</keyword>
<dbReference type="RefSeq" id="WP_263607998.1">
    <property type="nucleotide sequence ID" value="NZ_JAOVQM010000002.1"/>
</dbReference>
<dbReference type="InterPro" id="IPR001139">
    <property type="entry name" value="Glyco_hydro_30"/>
</dbReference>
<evidence type="ECO:0000313" key="9">
    <source>
        <dbReference type="Proteomes" id="UP001177160"/>
    </source>
</evidence>
<evidence type="ECO:0000256" key="3">
    <source>
        <dbReference type="ARBA" id="ARBA00022801"/>
    </source>
</evidence>
<proteinExistence type="inferred from homology"/>
<dbReference type="InterPro" id="IPR033453">
    <property type="entry name" value="Glyco_hydro_30_TIM-barrel"/>
</dbReference>
<keyword evidence="9" id="KW-1185">Reference proteome</keyword>
<evidence type="ECO:0000256" key="5">
    <source>
        <dbReference type="SAM" id="SignalP"/>
    </source>
</evidence>
<dbReference type="Proteomes" id="UP001177160">
    <property type="component" value="Unassembled WGS sequence"/>
</dbReference>
<dbReference type="InterPro" id="IPR013780">
    <property type="entry name" value="Glyco_hydro_b"/>
</dbReference>
<comment type="caution">
    <text evidence="8">The sequence shown here is derived from an EMBL/GenBank/DDBJ whole genome shotgun (WGS) entry which is preliminary data.</text>
</comment>
<dbReference type="Pfam" id="PF02055">
    <property type="entry name" value="Glyco_hydro_30"/>
    <property type="match status" value="1"/>
</dbReference>
<dbReference type="InterPro" id="IPR017853">
    <property type="entry name" value="GH"/>
</dbReference>
<sequence length="470" mass="52304">MKKMVLTTLMLLLFLLAGCQSKQIKSYTFKPYLTTGDKTSLLSEGIDITSGEANPSIYKITVDTKKKYQTIDGFGAAMSESAAYVLSSLSETKRNEVMTALFGETGIGIDFVRIPMGASDFALNNYTYNDLTSGTDMTLEQFSIQRDLLYVVPRLQQALALNPDLKLMGSPWSAPAWMKSPQKLNGGSLNPIYHAVYADYFVKFIEAYDAAGLPIYAVTPQNEPLHETSGYPSMMMTVAQQINFIKVLGPKFEENNIDTKIIGYDHNWDNTYYPQALLNNEDIEPYLDGVAFHCYAGNYTAQQAIQTSYPDRGIWFTECSGGRWATNFASNISWNLENVFMGSLNYGARSVLLWNLALDEQDGPQNGGCTNCRGVVTVNDNDTYTLNEEYYMIGHFSKFVDKDASRIDAKSTSPNLITSAFTNPDGSVVIVAHNKTNADMLIQVDIDGHTFNYLIKRMSTVTFDGTALYE</sequence>
<keyword evidence="2 5" id="KW-0732">Signal</keyword>
<dbReference type="PRINTS" id="PR00843">
    <property type="entry name" value="GLHYDRLASE30"/>
</dbReference>
<dbReference type="PROSITE" id="PS51257">
    <property type="entry name" value="PROKAR_LIPOPROTEIN"/>
    <property type="match status" value="1"/>
</dbReference>
<dbReference type="SUPFAM" id="SSF51445">
    <property type="entry name" value="(Trans)glycosidases"/>
    <property type="match status" value="1"/>
</dbReference>
<accession>A0ABT2Y534</accession>
<feature type="chain" id="PRO_5047490556" description="Glucosylceramidase" evidence="5">
    <location>
        <begin position="23"/>
        <end position="470"/>
    </location>
</feature>
<name>A0ABT2Y534_9MOLU</name>
<reference evidence="8" key="1">
    <citation type="submission" date="2022-09" db="EMBL/GenBank/DDBJ databases">
        <title>Novel Mycoplasma species identified in domestic and wild animals.</title>
        <authorList>
            <person name="Volokhov D.V."/>
            <person name="Furtak V.A."/>
            <person name="Zagorodnyaya T.A."/>
        </authorList>
    </citation>
    <scope>NUCLEOTIDE SEQUENCE</scope>
    <source>
        <strain evidence="8">Oakley</strain>
    </source>
</reference>
<organism evidence="8 9">
    <name type="scientific">Paracholeplasma manati</name>
    <dbReference type="NCBI Taxonomy" id="591373"/>
    <lineage>
        <taxon>Bacteria</taxon>
        <taxon>Bacillati</taxon>
        <taxon>Mycoplasmatota</taxon>
        <taxon>Mollicutes</taxon>
        <taxon>Acholeplasmatales</taxon>
        <taxon>Acholeplasmataceae</taxon>
        <taxon>Paracholeplasma</taxon>
    </lineage>
</organism>
<evidence type="ECO:0000256" key="1">
    <source>
        <dbReference type="ARBA" id="ARBA00005382"/>
    </source>
</evidence>
<evidence type="ECO:0000259" key="6">
    <source>
        <dbReference type="Pfam" id="PF02055"/>
    </source>
</evidence>
<gene>
    <name evidence="8" type="ORF">N7548_03285</name>
</gene>
<feature type="signal peptide" evidence="5">
    <location>
        <begin position="1"/>
        <end position="22"/>
    </location>
</feature>
<dbReference type="InterPro" id="IPR033452">
    <property type="entry name" value="GH30_C"/>
</dbReference>
<dbReference type="Pfam" id="PF17189">
    <property type="entry name" value="Glyco_hydro_30C"/>
    <property type="match status" value="1"/>
</dbReference>
<comment type="similarity">
    <text evidence="1 4">Belongs to the glycosyl hydrolase 30 family.</text>
</comment>
<feature type="domain" description="Glycosyl hydrolase family 30 beta sandwich" evidence="7">
    <location>
        <begin position="403"/>
        <end position="463"/>
    </location>
</feature>
<evidence type="ECO:0000259" key="7">
    <source>
        <dbReference type="Pfam" id="PF17189"/>
    </source>
</evidence>
<feature type="domain" description="Glycosyl hydrolase family 30 TIM-barrel" evidence="6">
    <location>
        <begin position="71"/>
        <end position="400"/>
    </location>
</feature>
<dbReference type="Gene3D" id="2.60.40.1180">
    <property type="entry name" value="Golgi alpha-mannosidase II"/>
    <property type="match status" value="1"/>
</dbReference>
<protein>
    <recommendedName>
        <fullName evidence="10">Glucosylceramidase</fullName>
    </recommendedName>
</protein>
<dbReference type="PANTHER" id="PTHR11069">
    <property type="entry name" value="GLUCOSYLCERAMIDASE"/>
    <property type="match status" value="1"/>
</dbReference>
<evidence type="ECO:0008006" key="10">
    <source>
        <dbReference type="Google" id="ProtNLM"/>
    </source>
</evidence>
<dbReference type="PANTHER" id="PTHR11069:SF23">
    <property type="entry name" value="LYSOSOMAL ACID GLUCOSYLCERAMIDASE"/>
    <property type="match status" value="1"/>
</dbReference>
<dbReference type="Gene3D" id="3.20.20.80">
    <property type="entry name" value="Glycosidases"/>
    <property type="match status" value="1"/>
</dbReference>
<evidence type="ECO:0000256" key="4">
    <source>
        <dbReference type="RuleBase" id="RU361188"/>
    </source>
</evidence>
<keyword evidence="4" id="KW-0326">Glycosidase</keyword>
<dbReference type="EMBL" id="JAOVQM010000002">
    <property type="protein sequence ID" value="MCV2231845.1"/>
    <property type="molecule type" value="Genomic_DNA"/>
</dbReference>
<evidence type="ECO:0000313" key="8">
    <source>
        <dbReference type="EMBL" id="MCV2231845.1"/>
    </source>
</evidence>